<keyword evidence="4" id="KW-1185">Reference proteome</keyword>
<dbReference type="Pfam" id="PF00078">
    <property type="entry name" value="RVT_1"/>
    <property type="match status" value="1"/>
</dbReference>
<proteinExistence type="predicted"/>
<dbReference type="InterPro" id="IPR036691">
    <property type="entry name" value="Endo/exonu/phosph_ase_sf"/>
</dbReference>
<feature type="region of interest" description="Disordered" evidence="1">
    <location>
        <begin position="1"/>
        <end position="42"/>
    </location>
</feature>
<dbReference type="SUPFAM" id="SSF56672">
    <property type="entry name" value="DNA/RNA polymerases"/>
    <property type="match status" value="1"/>
</dbReference>
<evidence type="ECO:0000259" key="2">
    <source>
        <dbReference type="PROSITE" id="PS50878"/>
    </source>
</evidence>
<dbReference type="Gene3D" id="3.60.10.10">
    <property type="entry name" value="Endonuclease/exonuclease/phosphatase"/>
    <property type="match status" value="1"/>
</dbReference>
<dbReference type="InterPro" id="IPR026960">
    <property type="entry name" value="RVT-Znf"/>
</dbReference>
<feature type="compositionally biased region" description="Basic and acidic residues" evidence="1">
    <location>
        <begin position="66"/>
        <end position="76"/>
    </location>
</feature>
<dbReference type="SUPFAM" id="SSF56219">
    <property type="entry name" value="DNase I-like"/>
    <property type="match status" value="1"/>
</dbReference>
<dbReference type="InterPro" id="IPR043502">
    <property type="entry name" value="DNA/RNA_pol_sf"/>
</dbReference>
<feature type="domain" description="Reverse transcriptase" evidence="2">
    <location>
        <begin position="561"/>
        <end position="833"/>
    </location>
</feature>
<evidence type="ECO:0000313" key="3">
    <source>
        <dbReference type="EMBL" id="WVZ48915.1"/>
    </source>
</evidence>
<dbReference type="Pfam" id="PF03372">
    <property type="entry name" value="Exo_endo_phos"/>
    <property type="match status" value="1"/>
</dbReference>
<dbReference type="EMBL" id="CP144745">
    <property type="protein sequence ID" value="WVZ48915.1"/>
    <property type="molecule type" value="Genomic_DNA"/>
</dbReference>
<name>A0AAQ3SHC8_PASNO</name>
<evidence type="ECO:0000313" key="4">
    <source>
        <dbReference type="Proteomes" id="UP001341281"/>
    </source>
</evidence>
<dbReference type="InterPro" id="IPR005135">
    <property type="entry name" value="Endo/exonuclease/phosphatase"/>
</dbReference>
<reference evidence="3 4" key="1">
    <citation type="submission" date="2024-02" db="EMBL/GenBank/DDBJ databases">
        <title>High-quality chromosome-scale genome assembly of Pensacola bahiagrass (Paspalum notatum Flugge var. saurae).</title>
        <authorList>
            <person name="Vega J.M."/>
            <person name="Podio M."/>
            <person name="Orjuela J."/>
            <person name="Siena L.A."/>
            <person name="Pessino S.C."/>
            <person name="Combes M.C."/>
            <person name="Mariac C."/>
            <person name="Albertini E."/>
            <person name="Pupilli F."/>
            <person name="Ortiz J.P.A."/>
            <person name="Leblanc O."/>
        </authorList>
    </citation>
    <scope>NUCLEOTIDE SEQUENCE [LARGE SCALE GENOMIC DNA]</scope>
    <source>
        <strain evidence="3">R1</strain>
        <tissue evidence="3">Leaf</tissue>
    </source>
</reference>
<dbReference type="InterPro" id="IPR000477">
    <property type="entry name" value="RT_dom"/>
</dbReference>
<dbReference type="GO" id="GO:0003824">
    <property type="term" value="F:catalytic activity"/>
    <property type="evidence" value="ECO:0007669"/>
    <property type="project" value="InterPro"/>
</dbReference>
<feature type="compositionally biased region" description="Low complexity" evidence="1">
    <location>
        <begin position="1222"/>
        <end position="1235"/>
    </location>
</feature>
<protein>
    <recommendedName>
        <fullName evidence="2">Reverse transcriptase domain-containing protein</fullName>
    </recommendedName>
</protein>
<organism evidence="3 4">
    <name type="scientific">Paspalum notatum var. saurae</name>
    <dbReference type="NCBI Taxonomy" id="547442"/>
    <lineage>
        <taxon>Eukaryota</taxon>
        <taxon>Viridiplantae</taxon>
        <taxon>Streptophyta</taxon>
        <taxon>Embryophyta</taxon>
        <taxon>Tracheophyta</taxon>
        <taxon>Spermatophyta</taxon>
        <taxon>Magnoliopsida</taxon>
        <taxon>Liliopsida</taxon>
        <taxon>Poales</taxon>
        <taxon>Poaceae</taxon>
        <taxon>PACMAD clade</taxon>
        <taxon>Panicoideae</taxon>
        <taxon>Andropogonodae</taxon>
        <taxon>Paspaleae</taxon>
        <taxon>Paspalinae</taxon>
        <taxon>Paspalum</taxon>
    </lineage>
</organism>
<dbReference type="PROSITE" id="PS50878">
    <property type="entry name" value="RT_POL"/>
    <property type="match status" value="1"/>
</dbReference>
<dbReference type="Pfam" id="PF13966">
    <property type="entry name" value="zf-RVT"/>
    <property type="match status" value="1"/>
</dbReference>
<dbReference type="CDD" id="cd01650">
    <property type="entry name" value="RT_nLTR_like"/>
    <property type="match status" value="1"/>
</dbReference>
<evidence type="ECO:0000256" key="1">
    <source>
        <dbReference type="SAM" id="MobiDB-lite"/>
    </source>
</evidence>
<feature type="region of interest" description="Disordered" evidence="1">
    <location>
        <begin position="1183"/>
        <end position="1206"/>
    </location>
</feature>
<sequence>MQFPPPPHAGFRRAGGSAGAGGGGRHGGMFGGQSSGGQFRGHATEDVVQTNCAAAGLGEDGASDGRGSDSEVHVQDGKADNVVHEQTGFGFLFRESQDNHAVACDPMFLEAAVKPGQSEKQGDRGVQLVFEPDMAGLLQGGHERANSCLLFDLDPMGVEILSQFVSVDVGVHTVTATVEAIAGGETWCITVVYGPQDDQEKLQFLGELRWISQAVMDKWLIIGDFNLILHASDKSNDNLNRRLMGAFRDLVHDLHLKELNLRGRKFTWSNDRTHTRIDRAFCTAEWDLMKPNVFLQALSSRVSDHCPLLLAAHESIRKHIGFRFEAFWPRLQGYDEVVQQAWNKNVRITNPFLRLHTKLQRTSTALRRWARSLIGNNRVLLCAARMLIGILDVAQDYRQLSVHEIHLKRDLKVRLLGMTAVAKLRAKQSARLTAIKASEASSKLFYLQANGRRRKNFIQSIKTDDTTHFLHQHKAEAIFQHYSSLFGPPMPRTATLNWEALQLQSHDLAHLEDPFTEEEVQAVISDIAADKAPGPDGYIGLFFKRSWQTVKPDIMAAMDFFHQQHDQHLLLLNKAHMVLIPKKEDAKGIGDFRPISLTHSIAKLISKILATRLSVELNTLISRAQSAFIKRRSIHDNFLYAQNLVRDLNRRKKPGLFLKLDIAKAFDSVRWDFLMEVLEQFGFQPKWRAWVSSLLGSSSTSVLLNGVKGKWFRHYRELWQGDPLSPLLFIIAMEPLQRLFDLAVSDGLLSDIGGRTVKLRASLYADAAAIFLNPVSTRSTWTRCSRVFLALSRLFPAITFGLPLHTRQLCRVDIQPIIDKVANRLPAWKGRFLNKSARLKLMNTCLVAWDKIKRPKIVGGLGVLDLDKFSRALRLRWLWFKWTDPERPWVGYVIPCSDTDKQLFRCSTVVTLGDGRSALFWESTWSDGVAPRDLAPKLYKLAWRKGLTVREEVENQTWTRGLWRMSNAEEMAEFILLWERVQEVVFSDQPDIISWKWTANGQYSSKSAYAIKFAGSYCTFNSSAIWKAKTEGKHRLFGWMFLQQKIQTADNLAIKGITCDPQCCLCDQAPESAAHLCLQCPFAQEVWFLVHGWTEGLISVPSTDALVSKSGGMRLSRGLQRTPRAILQLSFFTRFGISGMKGIGGFSRVCRSHRVRVLGLIKQEMESPVSGLGTAATAIPSQRRQFLREQSRSATGSRLCGGPNEKIPRGLVSSSSATLPAAACPAPARHPSASPLRPPLPPRSQRIRWTASARAPTSSASSTPAMGRAAAGKELWEWASLVSPFFFLWGTAMVAMKGGHPPDGALARGRKQPSGWDAWLAVAAFGLIDAACFQGFLAEGLQKTSAGLGSVRRNPVHQLLKQALGLSAAVPALSVEGNDTTIWGSGEWLMFLSAQSMAVGTIMVRWVSKVL</sequence>
<dbReference type="Proteomes" id="UP001341281">
    <property type="component" value="Chromosome 01"/>
</dbReference>
<accession>A0AAQ3SHC8</accession>
<feature type="region of interest" description="Disordered" evidence="1">
    <location>
        <begin position="56"/>
        <end position="76"/>
    </location>
</feature>
<dbReference type="PANTHER" id="PTHR19446">
    <property type="entry name" value="REVERSE TRANSCRIPTASES"/>
    <property type="match status" value="1"/>
</dbReference>
<feature type="region of interest" description="Disordered" evidence="1">
    <location>
        <begin position="1222"/>
        <end position="1244"/>
    </location>
</feature>
<gene>
    <name evidence="3" type="ORF">U9M48_000307</name>
</gene>
<feature type="compositionally biased region" description="Gly residues" evidence="1">
    <location>
        <begin position="16"/>
        <end position="39"/>
    </location>
</feature>